<protein>
    <recommendedName>
        <fullName evidence="4">Septum formation-related domain-containing protein</fullName>
    </recommendedName>
</protein>
<evidence type="ECO:0008006" key="4">
    <source>
        <dbReference type="Google" id="ProtNLM"/>
    </source>
</evidence>
<evidence type="ECO:0000256" key="1">
    <source>
        <dbReference type="SAM" id="MobiDB-lite"/>
    </source>
</evidence>
<dbReference type="Proteomes" id="UP000805614">
    <property type="component" value="Unassembled WGS sequence"/>
</dbReference>
<proteinExistence type="predicted"/>
<comment type="caution">
    <text evidence="2">The sequence shown here is derived from an EMBL/GenBank/DDBJ whole genome shotgun (WGS) entry which is preliminary data.</text>
</comment>
<organism evidence="2 3">
    <name type="scientific">Actinomadura alba</name>
    <dbReference type="NCBI Taxonomy" id="406431"/>
    <lineage>
        <taxon>Bacteria</taxon>
        <taxon>Bacillati</taxon>
        <taxon>Actinomycetota</taxon>
        <taxon>Actinomycetes</taxon>
        <taxon>Streptosporangiales</taxon>
        <taxon>Thermomonosporaceae</taxon>
        <taxon>Actinomadura</taxon>
    </lineage>
</organism>
<gene>
    <name evidence="2" type="ORF">HKK74_20940</name>
</gene>
<feature type="region of interest" description="Disordered" evidence="1">
    <location>
        <begin position="1"/>
        <end position="22"/>
    </location>
</feature>
<evidence type="ECO:0000313" key="2">
    <source>
        <dbReference type="EMBL" id="MBC6467942.1"/>
    </source>
</evidence>
<sequence length="187" mass="20232">MKITTHDPTTPPASRLRGQVPSMTAASQVLRRPLSRALTLVPSVVALGTLFVVPPDPVVVKNDLFITAQTTGILDIEAGECFTDPSYSASAGEKIVLYKPCAERADNQSYGFVHAADGAWNRTELAAFAWKNCERGFSHYWSGAAGSGLDFYPIMPTSETWADGDRDIMCVVYRPKGKLPGSALPLR</sequence>
<dbReference type="EMBL" id="JABVEC010000015">
    <property type="protein sequence ID" value="MBC6467942.1"/>
    <property type="molecule type" value="Genomic_DNA"/>
</dbReference>
<name>A0ABR7LSX9_9ACTN</name>
<reference evidence="2 3" key="1">
    <citation type="submission" date="2020-06" db="EMBL/GenBank/DDBJ databases">
        <title>Actinomadura xiongansis sp. nov., isolated from soil of Baiyangdian.</title>
        <authorList>
            <person name="Zhang X."/>
        </authorList>
    </citation>
    <scope>NUCLEOTIDE SEQUENCE [LARGE SCALE GENOMIC DNA]</scope>
    <source>
        <strain evidence="2 3">HBUM206468</strain>
    </source>
</reference>
<keyword evidence="3" id="KW-1185">Reference proteome</keyword>
<accession>A0ABR7LSX9</accession>
<evidence type="ECO:0000313" key="3">
    <source>
        <dbReference type="Proteomes" id="UP000805614"/>
    </source>
</evidence>
<dbReference type="RefSeq" id="WP_187244937.1">
    <property type="nucleotide sequence ID" value="NZ_BAAAOK010000001.1"/>
</dbReference>